<sequence>MPAALDKLNLAKRFSLGGLEKMTNTQTPAPTQVILLRHGRSTFNDKGRYQGASDESVLTAKGLADAHQTGIALRVTAFSAIYTSPLQRTQQTAQGIQSALCRSIPIKTHPDLKEVDLPGWAGLPYQYVRETMAANYRCWMEHPHLFEMTGPQGVRRPVQDLYDQARQFWQQILPRHSGQTLLVVSHGGTIRALMGTALGLSCRHFQALQQSNCGISVLRFPGQGQPAHLEAMNDTSHLGEALPKLKAGKQGLRLLLVPSEEHRFQTVESLRTLLSPQDLSFSVSQGDTAERLSKAILSEHPQTVQLHTHCSDFHHLWLRTLNRRNLSGQSMMTGVLVAPSHLLQQMISQIMGAEQVLHLSQIAGRVSVVHCPTTQPAPILQAMNFAGPALIQQGTFACAS</sequence>
<dbReference type="CDD" id="cd07067">
    <property type="entry name" value="HP_PGM_like"/>
    <property type="match status" value="1"/>
</dbReference>
<dbReference type="InterPro" id="IPR013078">
    <property type="entry name" value="His_Pase_superF_clade-1"/>
</dbReference>
<feature type="binding site" evidence="2">
    <location>
        <position position="88"/>
    </location>
    <ligand>
        <name>substrate</name>
    </ligand>
</feature>
<dbReference type="SUPFAM" id="SSF53254">
    <property type="entry name" value="Phosphoglycerate mutase-like"/>
    <property type="match status" value="1"/>
</dbReference>
<evidence type="ECO:0000313" key="3">
    <source>
        <dbReference type="EMBL" id="ABW31306.1"/>
    </source>
</evidence>
<dbReference type="InterPro" id="IPR050275">
    <property type="entry name" value="PGM_Phosphatase"/>
</dbReference>
<feature type="binding site" evidence="2">
    <location>
        <begin position="37"/>
        <end position="44"/>
    </location>
    <ligand>
        <name>substrate</name>
    </ligand>
</feature>
<evidence type="ECO:0000256" key="1">
    <source>
        <dbReference type="PIRSR" id="PIRSR613078-1"/>
    </source>
</evidence>
<dbReference type="Gene3D" id="3.40.50.1240">
    <property type="entry name" value="Phosphoglycerate mutase-like"/>
    <property type="match status" value="1"/>
</dbReference>
<keyword evidence="4" id="KW-1185">Reference proteome</keyword>
<dbReference type="RefSeq" id="WP_012166481.1">
    <property type="nucleotide sequence ID" value="NC_009925.1"/>
</dbReference>
<dbReference type="eggNOG" id="COG0406">
    <property type="taxonomic scope" value="Bacteria"/>
</dbReference>
<accession>B0C8P4</accession>
<dbReference type="AlphaFoldDB" id="B0C8P4"/>
<dbReference type="Proteomes" id="UP000000268">
    <property type="component" value="Chromosome"/>
</dbReference>
<dbReference type="Pfam" id="PF00300">
    <property type="entry name" value="His_Phos_1"/>
    <property type="match status" value="1"/>
</dbReference>
<gene>
    <name evidence="3" type="ordered locus">AM1_6376</name>
</gene>
<feature type="active site" description="Tele-phosphohistidine intermediate" evidence="1">
    <location>
        <position position="38"/>
    </location>
</feature>
<organism evidence="3 4">
    <name type="scientific">Acaryochloris marina (strain MBIC 11017)</name>
    <dbReference type="NCBI Taxonomy" id="329726"/>
    <lineage>
        <taxon>Bacteria</taxon>
        <taxon>Bacillati</taxon>
        <taxon>Cyanobacteriota</taxon>
        <taxon>Cyanophyceae</taxon>
        <taxon>Acaryochloridales</taxon>
        <taxon>Acaryochloridaceae</taxon>
        <taxon>Acaryochloris</taxon>
    </lineage>
</organism>
<protein>
    <submittedName>
        <fullName evidence="3">Phosphoglycerate mutase, putative</fullName>
    </submittedName>
</protein>
<dbReference type="HOGENOM" id="CLU_035286_1_0_3"/>
<dbReference type="EMBL" id="CP000828">
    <property type="protein sequence ID" value="ABW31306.1"/>
    <property type="molecule type" value="Genomic_DNA"/>
</dbReference>
<evidence type="ECO:0000313" key="4">
    <source>
        <dbReference type="Proteomes" id="UP000000268"/>
    </source>
</evidence>
<name>B0C8P4_ACAM1</name>
<dbReference type="InterPro" id="IPR029033">
    <property type="entry name" value="His_PPase_superfam"/>
</dbReference>
<dbReference type="PANTHER" id="PTHR48100:SF10">
    <property type="entry name" value="2-CARBOXY-D-ARABINITOL-1-PHOSPHATASE-RELATED"/>
    <property type="match status" value="1"/>
</dbReference>
<feature type="active site" description="Proton donor/acceptor" evidence="1">
    <location>
        <position position="114"/>
    </location>
</feature>
<dbReference type="KEGG" id="amr:AM1_6376"/>
<evidence type="ECO:0000256" key="2">
    <source>
        <dbReference type="PIRSR" id="PIRSR613078-2"/>
    </source>
</evidence>
<dbReference type="GO" id="GO:0016791">
    <property type="term" value="F:phosphatase activity"/>
    <property type="evidence" value="ECO:0007669"/>
    <property type="project" value="TreeGrafter"/>
</dbReference>
<dbReference type="PANTHER" id="PTHR48100">
    <property type="entry name" value="BROAD-SPECIFICITY PHOSPHATASE YOR283W-RELATED"/>
    <property type="match status" value="1"/>
</dbReference>
<dbReference type="SMART" id="SM00855">
    <property type="entry name" value="PGAM"/>
    <property type="match status" value="1"/>
</dbReference>
<proteinExistence type="predicted"/>
<dbReference type="OrthoDB" id="9781415at2"/>
<reference evidence="3 4" key="1">
    <citation type="journal article" date="2008" name="Proc. Natl. Acad. Sci. U.S.A.">
        <title>Niche adaptation and genome expansion in the chlorophyll d-producing cyanobacterium Acaryochloris marina.</title>
        <authorList>
            <person name="Swingley W.D."/>
            <person name="Chen M."/>
            <person name="Cheung P.C."/>
            <person name="Conrad A.L."/>
            <person name="Dejesa L.C."/>
            <person name="Hao J."/>
            <person name="Honchak B.M."/>
            <person name="Karbach L.E."/>
            <person name="Kurdoglu A."/>
            <person name="Lahiri S."/>
            <person name="Mastrian S.D."/>
            <person name="Miyashita H."/>
            <person name="Page L."/>
            <person name="Ramakrishna P."/>
            <person name="Satoh S."/>
            <person name="Sattley W.M."/>
            <person name="Shimada Y."/>
            <person name="Taylor H.L."/>
            <person name="Tomo T."/>
            <person name="Tsuchiya T."/>
            <person name="Wang Z.T."/>
            <person name="Raymond J."/>
            <person name="Mimuro M."/>
            <person name="Blankenship R.E."/>
            <person name="Touchman J.W."/>
        </authorList>
    </citation>
    <scope>NUCLEOTIDE SEQUENCE [LARGE SCALE GENOMIC DNA]</scope>
    <source>
        <strain evidence="4">MBIC 11017</strain>
    </source>
</reference>
<dbReference type="STRING" id="329726.AM1_6376"/>